<feature type="compositionally biased region" description="Polar residues" evidence="1">
    <location>
        <begin position="1"/>
        <end position="11"/>
    </location>
</feature>
<evidence type="ECO:0000313" key="3">
    <source>
        <dbReference type="EMBL" id="GGD67597.1"/>
    </source>
</evidence>
<protein>
    <submittedName>
        <fullName evidence="3">Uncharacterized protein</fullName>
    </submittedName>
</protein>
<dbReference type="EMBL" id="BMCM01000001">
    <property type="protein sequence ID" value="GGD67597.1"/>
    <property type="molecule type" value="Genomic_DNA"/>
</dbReference>
<dbReference type="RefSeq" id="WP_188435294.1">
    <property type="nucleotide sequence ID" value="NZ_BMCM01000001.1"/>
</dbReference>
<evidence type="ECO:0000256" key="1">
    <source>
        <dbReference type="SAM" id="MobiDB-lite"/>
    </source>
</evidence>
<proteinExistence type="predicted"/>
<evidence type="ECO:0000313" key="4">
    <source>
        <dbReference type="Proteomes" id="UP000629365"/>
    </source>
</evidence>
<feature type="transmembrane region" description="Helical" evidence="2">
    <location>
        <begin position="59"/>
        <end position="81"/>
    </location>
</feature>
<feature type="region of interest" description="Disordered" evidence="1">
    <location>
        <begin position="1"/>
        <end position="20"/>
    </location>
</feature>
<accession>A0ABQ1REE0</accession>
<keyword evidence="2" id="KW-0812">Transmembrane</keyword>
<reference evidence="4" key="1">
    <citation type="journal article" date="2019" name="Int. J. Syst. Evol. Microbiol.">
        <title>The Global Catalogue of Microorganisms (GCM) 10K type strain sequencing project: providing services to taxonomists for standard genome sequencing and annotation.</title>
        <authorList>
            <consortium name="The Broad Institute Genomics Platform"/>
            <consortium name="The Broad Institute Genome Sequencing Center for Infectious Disease"/>
            <person name="Wu L."/>
            <person name="Ma J."/>
        </authorList>
    </citation>
    <scope>NUCLEOTIDE SEQUENCE [LARGE SCALE GENOMIC DNA]</scope>
    <source>
        <strain evidence="4">CCM 7640</strain>
    </source>
</reference>
<dbReference type="Proteomes" id="UP000629365">
    <property type="component" value="Unassembled WGS sequence"/>
</dbReference>
<keyword evidence="2" id="KW-1133">Transmembrane helix</keyword>
<keyword evidence="4" id="KW-1185">Reference proteome</keyword>
<organism evidence="3 4">
    <name type="scientific">Microbacterium murale</name>
    <dbReference type="NCBI Taxonomy" id="1081040"/>
    <lineage>
        <taxon>Bacteria</taxon>
        <taxon>Bacillati</taxon>
        <taxon>Actinomycetota</taxon>
        <taxon>Actinomycetes</taxon>
        <taxon>Micrococcales</taxon>
        <taxon>Microbacteriaceae</taxon>
        <taxon>Microbacterium</taxon>
    </lineage>
</organism>
<keyword evidence="2" id="KW-0472">Membrane</keyword>
<comment type="caution">
    <text evidence="3">The sequence shown here is derived from an EMBL/GenBank/DDBJ whole genome shotgun (WGS) entry which is preliminary data.</text>
</comment>
<feature type="transmembrane region" description="Helical" evidence="2">
    <location>
        <begin position="28"/>
        <end position="53"/>
    </location>
</feature>
<evidence type="ECO:0000256" key="2">
    <source>
        <dbReference type="SAM" id="Phobius"/>
    </source>
</evidence>
<sequence>MSYSLNGSSNDSRVEELKRQHQRRQTRLLVTIALVEGIALAAAAIAVYVLGLIDPTQGIWILIGIAAVGAFVMSTSLMSMIRRHAREMRDLTGR</sequence>
<gene>
    <name evidence="3" type="ORF">GCM10007269_08370</name>
</gene>
<name>A0ABQ1REE0_9MICO</name>